<dbReference type="InterPro" id="IPR003871">
    <property type="entry name" value="RFA1B/D_OB_1st"/>
</dbReference>
<reference evidence="3 4" key="1">
    <citation type="submission" date="2018-10" db="EMBL/GenBank/DDBJ databases">
        <title>A high-quality apple genome assembly.</title>
        <authorList>
            <person name="Hu J."/>
        </authorList>
    </citation>
    <scope>NUCLEOTIDE SEQUENCE [LARGE SCALE GENOMIC DNA]</scope>
    <source>
        <strain evidence="4">cv. HFTH1</strain>
        <tissue evidence="3">Young leaf</tissue>
    </source>
</reference>
<evidence type="ECO:0000313" key="4">
    <source>
        <dbReference type="Proteomes" id="UP000290289"/>
    </source>
</evidence>
<proteinExistence type="predicted"/>
<dbReference type="PANTHER" id="PTHR47165:SF4">
    <property type="entry name" value="OS03G0429900 PROTEIN"/>
    <property type="match status" value="1"/>
</dbReference>
<feature type="region of interest" description="Disordered" evidence="1">
    <location>
        <begin position="509"/>
        <end position="532"/>
    </location>
</feature>
<protein>
    <recommendedName>
        <fullName evidence="2">Replication protein A 70 kDa DNA-binding subunit B/D first OB fold domain-containing protein</fullName>
    </recommendedName>
</protein>
<dbReference type="SUPFAM" id="SSF50249">
    <property type="entry name" value="Nucleic acid-binding proteins"/>
    <property type="match status" value="3"/>
</dbReference>
<dbReference type="InterPro" id="IPR012340">
    <property type="entry name" value="NA-bd_OB-fold"/>
</dbReference>
<evidence type="ECO:0000259" key="2">
    <source>
        <dbReference type="Pfam" id="PF02721"/>
    </source>
</evidence>
<dbReference type="PANTHER" id="PTHR47165">
    <property type="entry name" value="OS03G0429900 PROTEIN"/>
    <property type="match status" value="1"/>
</dbReference>
<dbReference type="Proteomes" id="UP000290289">
    <property type="component" value="Chromosome 7"/>
</dbReference>
<sequence length="532" mass="61139">MESVRPTPVNELRGYTKENKIRIRICRIWKSTIPGTVQKYTNLHCILVDEMQHAVEASTFDVDYDVMASKIEAGACYEITEFRTIKIRGHYRVVPHETQVLFTSKTAFRKLTSVFPPIPRHRFFLQDYNKLYPRLNKVDILTDVIGRISSLQQLEPKQINQRVVYKCDVVIQNIRKEELTVTLWADVAEAFSSLLAEEFSLPIIVVFTSLKVKIYIEKIYLSSTASSLFFIDPDIPELNTYKSVFSDCKEALEILPPSAIQGNEAQILQSAKKVTIDELAFLDPDLHKDDTFVCRASIKRFDTRFNWWYSACPNCVKQMQKDPTTGQYKVNLILEDETNELNALIIGKFGEKFFGMPCKDLVLNQRLVEQQQLPDEFLRLIGQKKNFHLRFSNRRNAFNSNDVLIHNVTEDTAMQPATPQPLSREITMSSTTVSSSTSMVEPTEQSFKRKRESIRRALFTSGEQSGVDQISDTDPREFDEVPIKLLKKKASPTAGKADGWFLEREQYTNRSWPPPLKNDDVFNPAATRGYKS</sequence>
<comment type="caution">
    <text evidence="3">The sequence shown here is derived from an EMBL/GenBank/DDBJ whole genome shotgun (WGS) entry which is preliminary data.</text>
</comment>
<evidence type="ECO:0000256" key="1">
    <source>
        <dbReference type="SAM" id="MobiDB-lite"/>
    </source>
</evidence>
<feature type="region of interest" description="Disordered" evidence="1">
    <location>
        <begin position="414"/>
        <end position="447"/>
    </location>
</feature>
<evidence type="ECO:0000313" key="3">
    <source>
        <dbReference type="EMBL" id="RXH94362.1"/>
    </source>
</evidence>
<dbReference type="Gene3D" id="2.40.50.140">
    <property type="entry name" value="Nucleic acid-binding proteins"/>
    <property type="match status" value="3"/>
</dbReference>
<gene>
    <name evidence="3" type="ORF">DVH24_024046</name>
</gene>
<feature type="compositionally biased region" description="Low complexity" evidence="1">
    <location>
        <begin position="427"/>
        <end position="440"/>
    </location>
</feature>
<name>A0A498JL69_MALDO</name>
<dbReference type="CDD" id="cd04481">
    <property type="entry name" value="RPA1_DBD_B_like"/>
    <property type="match status" value="1"/>
</dbReference>
<dbReference type="Pfam" id="PF02721">
    <property type="entry name" value="DUF223"/>
    <property type="match status" value="1"/>
</dbReference>
<feature type="domain" description="Replication protein A 70 kDa DNA-binding subunit B/D first OB fold" evidence="2">
    <location>
        <begin position="9"/>
        <end position="109"/>
    </location>
</feature>
<dbReference type="EMBL" id="RDQH01000333">
    <property type="protein sequence ID" value="RXH94362.1"/>
    <property type="molecule type" value="Genomic_DNA"/>
</dbReference>
<dbReference type="STRING" id="3750.A0A498JL69"/>
<dbReference type="AlphaFoldDB" id="A0A498JL69"/>
<keyword evidence="4" id="KW-1185">Reference proteome</keyword>
<accession>A0A498JL69</accession>
<organism evidence="3 4">
    <name type="scientific">Malus domestica</name>
    <name type="common">Apple</name>
    <name type="synonym">Pyrus malus</name>
    <dbReference type="NCBI Taxonomy" id="3750"/>
    <lineage>
        <taxon>Eukaryota</taxon>
        <taxon>Viridiplantae</taxon>
        <taxon>Streptophyta</taxon>
        <taxon>Embryophyta</taxon>
        <taxon>Tracheophyta</taxon>
        <taxon>Spermatophyta</taxon>
        <taxon>Magnoliopsida</taxon>
        <taxon>eudicotyledons</taxon>
        <taxon>Gunneridae</taxon>
        <taxon>Pentapetalae</taxon>
        <taxon>rosids</taxon>
        <taxon>fabids</taxon>
        <taxon>Rosales</taxon>
        <taxon>Rosaceae</taxon>
        <taxon>Amygdaloideae</taxon>
        <taxon>Maleae</taxon>
        <taxon>Malus</taxon>
    </lineage>
</organism>